<keyword evidence="2" id="KW-1185">Reference proteome</keyword>
<gene>
    <name evidence="1" type="ORF">RM552_02070</name>
</gene>
<organism evidence="1 2">
    <name type="scientific">Glaciecola petra</name>
    <dbReference type="NCBI Taxonomy" id="3075602"/>
    <lineage>
        <taxon>Bacteria</taxon>
        <taxon>Pseudomonadati</taxon>
        <taxon>Pseudomonadota</taxon>
        <taxon>Gammaproteobacteria</taxon>
        <taxon>Alteromonadales</taxon>
        <taxon>Alteromonadaceae</taxon>
        <taxon>Glaciecola</taxon>
    </lineage>
</organism>
<dbReference type="RefSeq" id="WP_311367136.1">
    <property type="nucleotide sequence ID" value="NZ_JAVRHX010000001.1"/>
</dbReference>
<evidence type="ECO:0000313" key="1">
    <source>
        <dbReference type="EMBL" id="MDT0593629.1"/>
    </source>
</evidence>
<reference evidence="1 2" key="1">
    <citation type="submission" date="2023-09" db="EMBL/GenBank/DDBJ databases">
        <authorList>
            <person name="Rey-Velasco X."/>
        </authorList>
    </citation>
    <scope>NUCLEOTIDE SEQUENCE [LARGE SCALE GENOMIC DNA]</scope>
    <source>
        <strain evidence="1 2">P117</strain>
    </source>
</reference>
<comment type="caution">
    <text evidence="1">The sequence shown here is derived from an EMBL/GenBank/DDBJ whole genome shotgun (WGS) entry which is preliminary data.</text>
</comment>
<dbReference type="EMBL" id="JAVRHX010000001">
    <property type="protein sequence ID" value="MDT0593629.1"/>
    <property type="molecule type" value="Genomic_DNA"/>
</dbReference>
<name>A0ABU2ZPV3_9ALTE</name>
<dbReference type="Proteomes" id="UP001253545">
    <property type="component" value="Unassembled WGS sequence"/>
</dbReference>
<sequence length="304" mass="34874">MHQLSQLHIEAARNSSDDFNLFHDKNRWRMVPNNPFGGPIALGFQLGCYIETQIDAMRSNAQIENSRRTSFPFSAYELSFAGTVCPNDIISLNVKPTKTKQTNEGLVQSNRLLLMSKKDNQRNKPVIIGSKKEYEKMPHIIEGDFPSFTDIKTVDDRSFIANSQYFLKHKYMIVGNAKNFLTSAFAEQSDYIDEFEDKVNFPEMYPLGLLSSALLERAKADEYDLRKNPMIFVSHQLIINKSQLAKLRSNDRLDILVSEQLPIANNEQKKLHYCLAYANDKSPLFQARVELMPLKSLLDNQARN</sequence>
<proteinExistence type="predicted"/>
<accession>A0ABU2ZPV3</accession>
<evidence type="ECO:0000313" key="2">
    <source>
        <dbReference type="Proteomes" id="UP001253545"/>
    </source>
</evidence>
<protein>
    <submittedName>
        <fullName evidence="1">Uncharacterized protein</fullName>
    </submittedName>
</protein>